<dbReference type="Proteomes" id="UP001549921">
    <property type="component" value="Unassembled WGS sequence"/>
</dbReference>
<dbReference type="InterPro" id="IPR052192">
    <property type="entry name" value="Insect_Ionotropic_Sensory_Rcpt"/>
</dbReference>
<evidence type="ECO:0000313" key="18">
    <source>
        <dbReference type="Proteomes" id="UP001549921"/>
    </source>
</evidence>
<keyword evidence="4 12" id="KW-0812">Transmembrane</keyword>
<evidence type="ECO:0000256" key="7">
    <source>
        <dbReference type="ARBA" id="ARBA00023170"/>
    </source>
</evidence>
<evidence type="ECO:0000256" key="11">
    <source>
        <dbReference type="PIRSR" id="PIRSR601508-3"/>
    </source>
</evidence>
<keyword evidence="13" id="KW-0732">Signal</keyword>
<comment type="subcellular location">
    <subcellularLocation>
        <location evidence="1">Cell membrane</location>
        <topology evidence="1">Multi-pass membrane protein</topology>
    </subcellularLocation>
</comment>
<keyword evidence="11" id="KW-1015">Disulfide bond</keyword>
<feature type="site" description="Crucial to convey clamshell closure to channel opening" evidence="10">
    <location>
        <position position="664"/>
    </location>
</feature>
<feature type="site" description="Interaction with the cone snail toxin Con-ikot-ikot" evidence="10">
    <location>
        <position position="692"/>
    </location>
</feature>
<feature type="transmembrane region" description="Helical" evidence="12">
    <location>
        <begin position="554"/>
        <end position="583"/>
    </location>
</feature>
<evidence type="ECO:0000256" key="6">
    <source>
        <dbReference type="ARBA" id="ARBA00023136"/>
    </source>
</evidence>
<accession>A0ABD0SYE8</accession>
<keyword evidence="17" id="KW-1185">Reference proteome</keyword>
<feature type="chain" id="PRO_5044722824" description="Ionotropic glutamate receptor C-terminal domain-containing protein" evidence="13">
    <location>
        <begin position="16"/>
        <end position="873"/>
    </location>
</feature>
<evidence type="ECO:0000256" key="2">
    <source>
        <dbReference type="ARBA" id="ARBA00008685"/>
    </source>
</evidence>
<sequence>MRIWLLVFCIVQVSGEDFPSLITANASIAVVLDREFLGEQYQAILDELKDYIKELARVELKHGGVVVHYYSWTSISLMKGFLAVFSVASCEDTWSLFSRTEKEELLLFALTEVDCPRLPTDSAITVTNVVPGEELPQILLDMRTEMAFKWKSAVILHDDTLSRDIVSRVVQSLIMQIDKGASTSPVSVVVYKMKHEINEYLRRKEIRRVLSKLPVKHIGENFMAIVTTEVMTTMSEIARDLVMTNTHAQWLYIISETDAQNGNLSSLINALYEGENVAFIYNVTDNGPECKNGLMCYCQEMMNAFISALDAAVQDEFDVAAQVSDEEWEVIRPNKVQRRSMLLKHMQQHIATKSSCGNCSTWRALAADTWGATYRSYGDADLVAKDTTNGTMTGAIEHVDLLQVGYWRPIDALRLDDVLFPHVEHGFRGKDLPIITYHNPPWTILQVNESGSVVSYTGLIFDIVNQLAKNKNFTVKVILPSHVKHLVANDTSADMSHSQDAMLTLSAVAKGQVAIAAVAFTVLSDPPPGINYTVAVSTQTYCFMIARPRELSRALLFLLPFTTDTWLCLGLGVILMGPTLYIIHRLSPYYEAMEITRQGGLSTIHNCLWYVYGALLQQGGMYLPRADSGRLVVGTWWLVVLVVVTTYSGNLVAFLTFPKQEIPVTTIEELLKNQQIYTWSIQKGSYLELELKNSDEPKYTALLKGAELSNTGGTMESNLSSWKKQLIRIREQRHVIFDWKLRLSYLMRNEHKLTDRCDFSLSVDEFIDEQLAMVLPAGSPYLPVINKEINRMQKAGLISKWLYAYLPKRDRCWKTSSISQEVNNHTVNLSDMQGSFFVLFLGFFSASFVLFLEWFCNRRKRRSEEVIIKPYVE</sequence>
<gene>
    <name evidence="16" type="ORF">ABMA27_002819</name>
    <name evidence="15" type="ORF">ABMA28_002908</name>
</gene>
<evidence type="ECO:0000256" key="9">
    <source>
        <dbReference type="PIRSR" id="PIRSR601508-1"/>
    </source>
</evidence>
<dbReference type="PRINTS" id="PR00177">
    <property type="entry name" value="NMDARECEPTOR"/>
</dbReference>
<evidence type="ECO:0000313" key="16">
    <source>
        <dbReference type="EMBL" id="KAL0880380.1"/>
    </source>
</evidence>
<dbReference type="GO" id="GO:0005886">
    <property type="term" value="C:plasma membrane"/>
    <property type="evidence" value="ECO:0007669"/>
    <property type="project" value="UniProtKB-SubCell"/>
</dbReference>
<feature type="domain" description="Ionotropic glutamate receptor C-terminal" evidence="14">
    <location>
        <begin position="563"/>
        <end position="843"/>
    </location>
</feature>
<reference evidence="17 18" key="1">
    <citation type="submission" date="2024-06" db="EMBL/GenBank/DDBJ databases">
        <title>A chromosome-level genome assembly of beet webworm, Loxostege sticticalis.</title>
        <authorList>
            <person name="Zhang Y."/>
        </authorList>
    </citation>
    <scope>NUCLEOTIDE SEQUENCE [LARGE SCALE GENOMIC DNA]</scope>
    <source>
        <strain evidence="16">AQ026</strain>
        <strain evidence="15">AQ028</strain>
        <tissue evidence="15">Male pupae</tissue>
        <tissue evidence="16">Whole body</tissue>
    </source>
</reference>
<dbReference type="AlphaFoldDB" id="A0ABD0SYE8"/>
<dbReference type="GO" id="GO:0050906">
    <property type="term" value="P:detection of stimulus involved in sensory perception"/>
    <property type="evidence" value="ECO:0007669"/>
    <property type="project" value="UniProtKB-ARBA"/>
</dbReference>
<keyword evidence="6 12" id="KW-0472">Membrane</keyword>
<evidence type="ECO:0000256" key="3">
    <source>
        <dbReference type="ARBA" id="ARBA00022475"/>
    </source>
</evidence>
<keyword evidence="7" id="KW-0675">Receptor</keyword>
<evidence type="ECO:0000256" key="4">
    <source>
        <dbReference type="ARBA" id="ARBA00022692"/>
    </source>
</evidence>
<feature type="transmembrane region" description="Helical" evidence="12">
    <location>
        <begin position="631"/>
        <end position="657"/>
    </location>
</feature>
<feature type="binding site" evidence="9">
    <location>
        <position position="521"/>
    </location>
    <ligand>
        <name>L-glutamate</name>
        <dbReference type="ChEBI" id="CHEBI:29985"/>
    </ligand>
</feature>
<comment type="caution">
    <text evidence="15">The sequence shown here is derived from an EMBL/GenBank/DDBJ whole genome shotgun (WGS) entry which is preliminary data.</text>
</comment>
<evidence type="ECO:0000256" key="1">
    <source>
        <dbReference type="ARBA" id="ARBA00004651"/>
    </source>
</evidence>
<protein>
    <recommendedName>
        <fullName evidence="14">Ionotropic glutamate receptor C-terminal domain-containing protein</fullName>
    </recommendedName>
</protein>
<evidence type="ECO:0000313" key="15">
    <source>
        <dbReference type="EMBL" id="KAL0830788.1"/>
    </source>
</evidence>
<evidence type="ECO:0000256" key="12">
    <source>
        <dbReference type="SAM" id="Phobius"/>
    </source>
</evidence>
<dbReference type="SUPFAM" id="SSF53850">
    <property type="entry name" value="Periplasmic binding protein-like II"/>
    <property type="match status" value="1"/>
</dbReference>
<evidence type="ECO:0000256" key="5">
    <source>
        <dbReference type="ARBA" id="ARBA00022989"/>
    </source>
</evidence>
<feature type="disulfide bond" evidence="11">
    <location>
        <begin position="757"/>
        <end position="812"/>
    </location>
</feature>
<dbReference type="FunFam" id="1.10.287.70:FF:000143">
    <property type="entry name" value="Probable glutamate receptor"/>
    <property type="match status" value="1"/>
</dbReference>
<keyword evidence="5 12" id="KW-1133">Transmembrane helix</keyword>
<feature type="transmembrane region" description="Helical" evidence="12">
    <location>
        <begin position="836"/>
        <end position="855"/>
    </location>
</feature>
<dbReference type="Pfam" id="PF00060">
    <property type="entry name" value="Lig_chan"/>
    <property type="match status" value="1"/>
</dbReference>
<evidence type="ECO:0000256" key="10">
    <source>
        <dbReference type="PIRSR" id="PIRSR601508-2"/>
    </source>
</evidence>
<evidence type="ECO:0000256" key="13">
    <source>
        <dbReference type="SAM" id="SignalP"/>
    </source>
</evidence>
<evidence type="ECO:0000313" key="17">
    <source>
        <dbReference type="Proteomes" id="UP001549920"/>
    </source>
</evidence>
<evidence type="ECO:0000259" key="14">
    <source>
        <dbReference type="Pfam" id="PF00060"/>
    </source>
</evidence>
<name>A0ABD0SYE8_LOXSC</name>
<dbReference type="Proteomes" id="UP001549920">
    <property type="component" value="Unassembled WGS sequence"/>
</dbReference>
<organism evidence="15 18">
    <name type="scientific">Loxostege sticticalis</name>
    <name type="common">Beet webworm moth</name>
    <dbReference type="NCBI Taxonomy" id="481309"/>
    <lineage>
        <taxon>Eukaryota</taxon>
        <taxon>Metazoa</taxon>
        <taxon>Ecdysozoa</taxon>
        <taxon>Arthropoda</taxon>
        <taxon>Hexapoda</taxon>
        <taxon>Insecta</taxon>
        <taxon>Pterygota</taxon>
        <taxon>Neoptera</taxon>
        <taxon>Endopterygota</taxon>
        <taxon>Lepidoptera</taxon>
        <taxon>Glossata</taxon>
        <taxon>Ditrysia</taxon>
        <taxon>Pyraloidea</taxon>
        <taxon>Crambidae</taxon>
        <taxon>Pyraustinae</taxon>
        <taxon>Loxostege</taxon>
    </lineage>
</organism>
<dbReference type="PANTHER" id="PTHR42643:SF24">
    <property type="entry name" value="IONOTROPIC RECEPTOR 60A"/>
    <property type="match status" value="1"/>
</dbReference>
<dbReference type="InterPro" id="IPR001508">
    <property type="entry name" value="Iono_Glu_rcpt_met"/>
</dbReference>
<dbReference type="Gene3D" id="1.10.287.70">
    <property type="match status" value="1"/>
</dbReference>
<dbReference type="Gene3D" id="3.40.190.10">
    <property type="entry name" value="Periplasmic binding protein-like II"/>
    <property type="match status" value="1"/>
</dbReference>
<feature type="signal peptide" evidence="13">
    <location>
        <begin position="1"/>
        <end position="15"/>
    </location>
</feature>
<dbReference type="EMBL" id="JBEDNZ010000013">
    <property type="protein sequence ID" value="KAL0830788.1"/>
    <property type="molecule type" value="Genomic_DNA"/>
</dbReference>
<keyword evidence="8" id="KW-0325">Glycoprotein</keyword>
<dbReference type="EMBL" id="JBEUOH010000013">
    <property type="protein sequence ID" value="KAL0880380.1"/>
    <property type="molecule type" value="Genomic_DNA"/>
</dbReference>
<evidence type="ECO:0000256" key="8">
    <source>
        <dbReference type="ARBA" id="ARBA00023180"/>
    </source>
</evidence>
<proteinExistence type="inferred from homology"/>
<dbReference type="InterPro" id="IPR001320">
    <property type="entry name" value="Iontro_rcpt_C"/>
</dbReference>
<comment type="similarity">
    <text evidence="2">Belongs to the glutamate-gated ion channel (TC 1.A.10.1) family.</text>
</comment>
<keyword evidence="3" id="KW-1003">Cell membrane</keyword>
<dbReference type="PANTHER" id="PTHR42643">
    <property type="entry name" value="IONOTROPIC RECEPTOR 20A-RELATED"/>
    <property type="match status" value="1"/>
</dbReference>